<dbReference type="RefSeq" id="WP_393009880.1">
    <property type="nucleotide sequence ID" value="NZ_JAZAQF010000001.1"/>
</dbReference>
<comment type="caution">
    <text evidence="2">The sequence shown here is derived from an EMBL/GenBank/DDBJ whole genome shotgun (WGS) entry which is preliminary data.</text>
</comment>
<dbReference type="Proteomes" id="UP001604335">
    <property type="component" value="Unassembled WGS sequence"/>
</dbReference>
<evidence type="ECO:0000313" key="3">
    <source>
        <dbReference type="Proteomes" id="UP001604335"/>
    </source>
</evidence>
<accession>A0ABW7C4Q3</accession>
<gene>
    <name evidence="2" type="ORF">VPK24_00890</name>
</gene>
<evidence type="ECO:0000313" key="2">
    <source>
        <dbReference type="EMBL" id="MFG3816177.1"/>
    </source>
</evidence>
<dbReference type="EMBL" id="JAZAQF010000001">
    <property type="protein sequence ID" value="MFG3816177.1"/>
    <property type="molecule type" value="Genomic_DNA"/>
</dbReference>
<feature type="region of interest" description="Disordered" evidence="1">
    <location>
        <begin position="1"/>
        <end position="23"/>
    </location>
</feature>
<reference evidence="3" key="1">
    <citation type="journal article" date="2024" name="Algal Res.">
        <title>Biochemical, toxicological and genomic investigation of a high-biomass producing Limnothrix strain isolated from Italian shallow drinking water reservoir.</title>
        <authorList>
            <person name="Simonazzi M."/>
            <person name="Shishido T.K."/>
            <person name="Delbaje E."/>
            <person name="Wahlsten M."/>
            <person name="Fewer D.P."/>
            <person name="Sivonen K."/>
            <person name="Pezzolesi L."/>
            <person name="Pistocchi R."/>
        </authorList>
    </citation>
    <scope>NUCLEOTIDE SEQUENCE [LARGE SCALE GENOMIC DNA]</scope>
    <source>
        <strain evidence="3">LRLZ20PSL1</strain>
    </source>
</reference>
<keyword evidence="3" id="KW-1185">Reference proteome</keyword>
<proteinExistence type="predicted"/>
<evidence type="ECO:0000256" key="1">
    <source>
        <dbReference type="SAM" id="MobiDB-lite"/>
    </source>
</evidence>
<organism evidence="2 3">
    <name type="scientific">Limnothrix redekei LRLZ20PSL1</name>
    <dbReference type="NCBI Taxonomy" id="3112953"/>
    <lineage>
        <taxon>Bacteria</taxon>
        <taxon>Bacillati</taxon>
        <taxon>Cyanobacteriota</taxon>
        <taxon>Cyanophyceae</taxon>
        <taxon>Pseudanabaenales</taxon>
        <taxon>Pseudanabaenaceae</taxon>
        <taxon>Limnothrix</taxon>
    </lineage>
</organism>
<feature type="compositionally biased region" description="Polar residues" evidence="1">
    <location>
        <begin position="1"/>
        <end position="12"/>
    </location>
</feature>
<sequence length="125" mass="14224">MFFEESLSTPRPSSDRLAPFRKNHPKTPNLQCFFPEKDTFSIFSAPLVFTFGQPRFSLSDKGRHPELIKAIEPTLGDRSIYREPRAFFNLKILSSPIQISAAWGYSLNVVNLDSGVFLDSAQERI</sequence>
<protein>
    <submittedName>
        <fullName evidence="2">Uncharacterized protein</fullName>
    </submittedName>
</protein>
<name>A0ABW7C4Q3_9CYAN</name>